<evidence type="ECO:0000256" key="1">
    <source>
        <dbReference type="SAM" id="Phobius"/>
    </source>
</evidence>
<feature type="transmembrane region" description="Helical" evidence="1">
    <location>
        <begin position="34"/>
        <end position="56"/>
    </location>
</feature>
<reference evidence="2 3" key="1">
    <citation type="submission" date="2018-09" db="EMBL/GenBank/DDBJ databases">
        <title>Genome Sequence of Paenibacillus lautus Strain E7593-69, Azo Dye-Degrading Bacteria, Isolated from Commercial Tattoo Inks.</title>
        <authorList>
            <person name="Nho S.W."/>
            <person name="Kim S.-J."/>
            <person name="Kweon O."/>
            <person name="Cerniglia C.E."/>
        </authorList>
    </citation>
    <scope>NUCLEOTIDE SEQUENCE [LARGE SCALE GENOMIC DNA]</scope>
    <source>
        <strain evidence="2 3">E7593-69</strain>
    </source>
</reference>
<name>A0A385TE44_PAELA</name>
<evidence type="ECO:0000313" key="2">
    <source>
        <dbReference type="EMBL" id="AYB41939.1"/>
    </source>
</evidence>
<keyword evidence="1" id="KW-0812">Transmembrane</keyword>
<keyword evidence="1" id="KW-0472">Membrane</keyword>
<dbReference type="AlphaFoldDB" id="A0A385TE44"/>
<dbReference type="Proteomes" id="UP000266552">
    <property type="component" value="Chromosome"/>
</dbReference>
<proteinExistence type="predicted"/>
<keyword evidence="3" id="KW-1185">Reference proteome</keyword>
<dbReference type="EMBL" id="CP032412">
    <property type="protein sequence ID" value="AYB41939.1"/>
    <property type="molecule type" value="Genomic_DNA"/>
</dbReference>
<sequence>MRYRTVFYAAIAVVLFFVIVPVLGNQVEGSDAGAIQLGFEWVTKYVLPWIFLYWFIKLVKKMK</sequence>
<accession>A0A385TE44</accession>
<protein>
    <submittedName>
        <fullName evidence="2">Uncharacterized protein</fullName>
    </submittedName>
</protein>
<keyword evidence="1" id="KW-1133">Transmembrane helix</keyword>
<gene>
    <name evidence="2" type="ORF">D5F53_00885</name>
</gene>
<dbReference type="KEGG" id="plw:D5F53_00885"/>
<organism evidence="2 3">
    <name type="scientific">Paenibacillus lautus</name>
    <name type="common">Bacillus lautus</name>
    <dbReference type="NCBI Taxonomy" id="1401"/>
    <lineage>
        <taxon>Bacteria</taxon>
        <taxon>Bacillati</taxon>
        <taxon>Bacillota</taxon>
        <taxon>Bacilli</taxon>
        <taxon>Bacillales</taxon>
        <taxon>Paenibacillaceae</taxon>
        <taxon>Paenibacillus</taxon>
    </lineage>
</organism>
<evidence type="ECO:0000313" key="3">
    <source>
        <dbReference type="Proteomes" id="UP000266552"/>
    </source>
</evidence>